<dbReference type="AlphaFoldDB" id="A0A918CZ46"/>
<evidence type="ECO:0000256" key="1">
    <source>
        <dbReference type="SAM" id="Phobius"/>
    </source>
</evidence>
<reference evidence="2 3" key="1">
    <citation type="journal article" date="2014" name="Int. J. Syst. Evol. Microbiol.">
        <title>Complete genome sequence of Corynebacterium casei LMG S-19264T (=DSM 44701T), isolated from a smear-ripened cheese.</title>
        <authorList>
            <consortium name="US DOE Joint Genome Institute (JGI-PGF)"/>
            <person name="Walter F."/>
            <person name="Albersmeier A."/>
            <person name="Kalinowski J."/>
            <person name="Ruckert C."/>
        </authorList>
    </citation>
    <scope>NUCLEOTIDE SEQUENCE [LARGE SCALE GENOMIC DNA]</scope>
    <source>
        <strain evidence="2 3">CGMCC 4.7111</strain>
    </source>
</reference>
<keyword evidence="1" id="KW-0812">Transmembrane</keyword>
<name>A0A918CZ46_9ACTN</name>
<sequence>MPRLPTIRVIGSQAISIRPLPSPAAFFVGAIVWVVPFFAWVVREGVDGSGGAAQVWRGFTTAAGIRW</sequence>
<comment type="caution">
    <text evidence="2">The sequence shown here is derived from an EMBL/GenBank/DDBJ whole genome shotgun (WGS) entry which is preliminary data.</text>
</comment>
<accession>A0A918CZ46</accession>
<feature type="transmembrane region" description="Helical" evidence="1">
    <location>
        <begin position="20"/>
        <end position="42"/>
    </location>
</feature>
<evidence type="ECO:0000313" key="3">
    <source>
        <dbReference type="Proteomes" id="UP000600365"/>
    </source>
</evidence>
<keyword evidence="1" id="KW-0472">Membrane</keyword>
<keyword evidence="3" id="KW-1185">Reference proteome</keyword>
<dbReference type="Proteomes" id="UP000600365">
    <property type="component" value="Unassembled WGS sequence"/>
</dbReference>
<organism evidence="2 3">
    <name type="scientific">Streptomyces albiflavescens</name>
    <dbReference type="NCBI Taxonomy" id="1623582"/>
    <lineage>
        <taxon>Bacteria</taxon>
        <taxon>Bacillati</taxon>
        <taxon>Actinomycetota</taxon>
        <taxon>Actinomycetes</taxon>
        <taxon>Kitasatosporales</taxon>
        <taxon>Streptomycetaceae</taxon>
        <taxon>Streptomyces</taxon>
    </lineage>
</organism>
<proteinExistence type="predicted"/>
<keyword evidence="1" id="KW-1133">Transmembrane helix</keyword>
<protein>
    <submittedName>
        <fullName evidence="2">Uncharacterized protein</fullName>
    </submittedName>
</protein>
<evidence type="ECO:0000313" key="2">
    <source>
        <dbReference type="EMBL" id="GGN50721.1"/>
    </source>
</evidence>
<gene>
    <name evidence="2" type="ORF">GCM10011579_005720</name>
</gene>
<dbReference type="EMBL" id="BMMM01000001">
    <property type="protein sequence ID" value="GGN50721.1"/>
    <property type="molecule type" value="Genomic_DNA"/>
</dbReference>